<evidence type="ECO:0000256" key="5">
    <source>
        <dbReference type="HAMAP-Rule" id="MF_01201"/>
    </source>
</evidence>
<dbReference type="GO" id="GO:0009252">
    <property type="term" value="P:peptidoglycan biosynthetic process"/>
    <property type="evidence" value="ECO:0007669"/>
    <property type="project" value="TreeGrafter"/>
</dbReference>
<dbReference type="EMBL" id="BMAQ01000031">
    <property type="protein sequence ID" value="GFR38986.1"/>
    <property type="molecule type" value="Genomic_DNA"/>
</dbReference>
<dbReference type="PANTHER" id="PTHR30511">
    <property type="entry name" value="ALANINE RACEMASE"/>
    <property type="match status" value="1"/>
</dbReference>
<dbReference type="HAMAP" id="MF_01201">
    <property type="entry name" value="Ala_racemase"/>
    <property type="match status" value="1"/>
</dbReference>
<dbReference type="Proteomes" id="UP000654993">
    <property type="component" value="Unassembled WGS sequence"/>
</dbReference>
<dbReference type="Pfam" id="PF01168">
    <property type="entry name" value="Ala_racemase_N"/>
    <property type="match status" value="1"/>
</dbReference>
<dbReference type="EC" id="5.1.1.1" evidence="5"/>
<dbReference type="InterPro" id="IPR009006">
    <property type="entry name" value="Ala_racemase/Decarboxylase_C"/>
</dbReference>
<dbReference type="FunFam" id="2.40.37.10:FF:000006">
    <property type="entry name" value="Alanine racemase"/>
    <property type="match status" value="1"/>
</dbReference>
<dbReference type="InterPro" id="IPR000821">
    <property type="entry name" value="Ala_racemase"/>
</dbReference>
<dbReference type="PANTHER" id="PTHR30511:SF0">
    <property type="entry name" value="ALANINE RACEMASE, CATABOLIC-RELATED"/>
    <property type="match status" value="1"/>
</dbReference>
<dbReference type="InterPro" id="IPR029066">
    <property type="entry name" value="PLP-binding_barrel"/>
</dbReference>
<dbReference type="PROSITE" id="PS00395">
    <property type="entry name" value="ALANINE_RACEMASE"/>
    <property type="match status" value="1"/>
</dbReference>
<evidence type="ECO:0000313" key="10">
    <source>
        <dbReference type="Proteomes" id="UP000654993"/>
    </source>
</evidence>
<comment type="similarity">
    <text evidence="5">Belongs to the alanine racemase family.</text>
</comment>
<dbReference type="PRINTS" id="PR00992">
    <property type="entry name" value="ALARACEMASE"/>
</dbReference>
<keyword evidence="4 5" id="KW-0413">Isomerase</keyword>
<comment type="caution">
    <text evidence="9">The sequence shown here is derived from an EMBL/GenBank/DDBJ whole genome shotgun (WGS) entry which is preliminary data.</text>
</comment>
<keyword evidence="10" id="KW-1185">Reference proteome</keyword>
<evidence type="ECO:0000256" key="3">
    <source>
        <dbReference type="ARBA" id="ARBA00022898"/>
    </source>
</evidence>
<dbReference type="GO" id="GO:0008784">
    <property type="term" value="F:alanine racemase activity"/>
    <property type="evidence" value="ECO:0007669"/>
    <property type="project" value="UniProtKB-UniRule"/>
</dbReference>
<reference evidence="9" key="1">
    <citation type="submission" date="2020-08" db="EMBL/GenBank/DDBJ databases">
        <authorList>
            <person name="Uke A."/>
            <person name="Chhe C."/>
            <person name="Baramee S."/>
            <person name="Kosugi A."/>
        </authorList>
    </citation>
    <scope>NUCLEOTIDE SEQUENCE</scope>
    <source>
        <strain evidence="9">DA-C8</strain>
    </source>
</reference>
<dbReference type="GO" id="GO:0005829">
    <property type="term" value="C:cytosol"/>
    <property type="evidence" value="ECO:0007669"/>
    <property type="project" value="TreeGrafter"/>
</dbReference>
<dbReference type="NCBIfam" id="TIGR00492">
    <property type="entry name" value="alr"/>
    <property type="match status" value="1"/>
</dbReference>
<feature type="modified residue" description="N6-(pyridoxal phosphate)lysine" evidence="5 6">
    <location>
        <position position="39"/>
    </location>
</feature>
<comment type="catalytic activity">
    <reaction evidence="1 5">
        <text>L-alanine = D-alanine</text>
        <dbReference type="Rhea" id="RHEA:20249"/>
        <dbReference type="ChEBI" id="CHEBI:57416"/>
        <dbReference type="ChEBI" id="CHEBI:57972"/>
        <dbReference type="EC" id="5.1.1.1"/>
    </reaction>
</comment>
<proteinExistence type="inferred from homology"/>
<feature type="domain" description="Alanine racemase C-terminal" evidence="8">
    <location>
        <begin position="249"/>
        <end position="377"/>
    </location>
</feature>
<organism evidence="9 10">
    <name type="scientific">Insulibacter thermoxylanivorax</name>
    <dbReference type="NCBI Taxonomy" id="2749268"/>
    <lineage>
        <taxon>Bacteria</taxon>
        <taxon>Bacillati</taxon>
        <taxon>Bacillota</taxon>
        <taxon>Bacilli</taxon>
        <taxon>Bacillales</taxon>
        <taxon>Paenibacillaceae</taxon>
        <taxon>Insulibacter</taxon>
    </lineage>
</organism>
<comment type="pathway">
    <text evidence="5">Amino-acid biosynthesis; D-alanine biosynthesis; D-alanine from L-alanine: step 1/1.</text>
</comment>
<dbReference type="CDD" id="cd00430">
    <property type="entry name" value="PLPDE_III_AR"/>
    <property type="match status" value="1"/>
</dbReference>
<evidence type="ECO:0000256" key="2">
    <source>
        <dbReference type="ARBA" id="ARBA00001933"/>
    </source>
</evidence>
<dbReference type="Gene3D" id="2.40.37.10">
    <property type="entry name" value="Lyase, Ornithine Decarboxylase, Chain A, domain 1"/>
    <property type="match status" value="1"/>
</dbReference>
<feature type="binding site" evidence="5 7">
    <location>
        <position position="318"/>
    </location>
    <ligand>
        <name>substrate</name>
    </ligand>
</feature>
<comment type="function">
    <text evidence="5">Catalyzes the interconversion of L-alanine and D-alanine. May also act on other amino acids.</text>
</comment>
<protein>
    <recommendedName>
        <fullName evidence="5">Alanine racemase</fullName>
        <ecNumber evidence="5">5.1.1.1</ecNumber>
    </recommendedName>
</protein>
<evidence type="ECO:0000259" key="8">
    <source>
        <dbReference type="SMART" id="SM01005"/>
    </source>
</evidence>
<evidence type="ECO:0000256" key="6">
    <source>
        <dbReference type="PIRSR" id="PIRSR600821-50"/>
    </source>
</evidence>
<sequence length="397" mass="44063">MKTYYRPTRAVISLDALRHNIAEFRRHVPERIRIMAVVKANAYGHGAVQTARYALQCGIDYIGVAFLDEAIELRDAGITAPILVLGYTPPEGLRTARDRDIAVTVYSEDIVEALRSMAYDPIKDRKLKVHVKVDTGMGRIGVPADDTGVAFIEQVHALPGVELEGLFTHYACADERDKTYTMEQHTRFRRIVDICRERGINIPHIHAGNSATGIDCPELTFSMLRLGISMYGLYPSEEVFKSRVHLKPVMSFVTEVVMVKTLPPGSGVSYGAAYRTSGYETIATLPVGYADGYTRLLSGKAQVLIHGQRANIVGRICMDQCMLNVSNIEDVALGDEVVLFGSQGDAQLHVEELAEHLGTINYEIPCMISHRVPRVYTLNGEVVHVDNDLIKMPYAQE</sequence>
<dbReference type="RefSeq" id="WP_200967199.1">
    <property type="nucleotide sequence ID" value="NZ_BMAQ01000031.1"/>
</dbReference>
<dbReference type="SMART" id="SM01005">
    <property type="entry name" value="Ala_racemase_C"/>
    <property type="match status" value="1"/>
</dbReference>
<evidence type="ECO:0000313" key="9">
    <source>
        <dbReference type="EMBL" id="GFR38986.1"/>
    </source>
</evidence>
<evidence type="ECO:0000256" key="7">
    <source>
        <dbReference type="PIRSR" id="PIRSR600821-52"/>
    </source>
</evidence>
<dbReference type="InterPro" id="IPR011079">
    <property type="entry name" value="Ala_racemase_C"/>
</dbReference>
<dbReference type="GO" id="GO:0030632">
    <property type="term" value="P:D-alanine biosynthetic process"/>
    <property type="evidence" value="ECO:0007669"/>
    <property type="project" value="UniProtKB-UniRule"/>
</dbReference>
<dbReference type="GO" id="GO:0030170">
    <property type="term" value="F:pyridoxal phosphate binding"/>
    <property type="evidence" value="ECO:0007669"/>
    <property type="project" value="UniProtKB-UniRule"/>
</dbReference>
<feature type="binding site" evidence="5 7">
    <location>
        <position position="139"/>
    </location>
    <ligand>
        <name>substrate</name>
    </ligand>
</feature>
<dbReference type="SUPFAM" id="SSF51419">
    <property type="entry name" value="PLP-binding barrel"/>
    <property type="match status" value="1"/>
</dbReference>
<accession>A0A916QIA2</accession>
<reference evidence="9" key="2">
    <citation type="journal article" date="2021" name="Data Brief">
        <title>Draft genome sequence data of the facultative, thermophilic, xylanolytic bacterium Paenibacillus sp. strain DA-C8.</title>
        <authorList>
            <person name="Chhe C."/>
            <person name="Uke A."/>
            <person name="Baramee S."/>
            <person name="Ungkulpasvich U."/>
            <person name="Tachaapaikoon C."/>
            <person name="Pason P."/>
            <person name="Waeonukul R."/>
            <person name="Ratanakhanokchai K."/>
            <person name="Kosugi A."/>
        </authorList>
    </citation>
    <scope>NUCLEOTIDE SEQUENCE</scope>
    <source>
        <strain evidence="9">DA-C8</strain>
    </source>
</reference>
<comment type="cofactor">
    <cofactor evidence="2 5 6">
        <name>pyridoxal 5'-phosphate</name>
        <dbReference type="ChEBI" id="CHEBI:597326"/>
    </cofactor>
</comment>
<evidence type="ECO:0000256" key="1">
    <source>
        <dbReference type="ARBA" id="ARBA00000316"/>
    </source>
</evidence>
<dbReference type="Gene3D" id="3.20.20.10">
    <property type="entry name" value="Alanine racemase"/>
    <property type="match status" value="1"/>
</dbReference>
<gene>
    <name evidence="9" type="ORF">PRECH8_22820</name>
</gene>
<dbReference type="InterPro" id="IPR020622">
    <property type="entry name" value="Ala_racemase_pyridoxalP-BS"/>
</dbReference>
<dbReference type="FunFam" id="3.20.20.10:FF:000002">
    <property type="entry name" value="Alanine racemase"/>
    <property type="match status" value="1"/>
</dbReference>
<feature type="active site" description="Proton acceptor; specific for L-alanine" evidence="5">
    <location>
        <position position="270"/>
    </location>
</feature>
<keyword evidence="3 5" id="KW-0663">Pyridoxal phosphate</keyword>
<dbReference type="Pfam" id="PF00842">
    <property type="entry name" value="Ala_racemase_C"/>
    <property type="match status" value="1"/>
</dbReference>
<dbReference type="AlphaFoldDB" id="A0A916QIA2"/>
<feature type="active site" description="Proton acceptor; specific for D-alanine" evidence="5">
    <location>
        <position position="39"/>
    </location>
</feature>
<name>A0A916QIA2_9BACL</name>
<dbReference type="InterPro" id="IPR001608">
    <property type="entry name" value="Ala_racemase_N"/>
</dbReference>
<evidence type="ECO:0000256" key="4">
    <source>
        <dbReference type="ARBA" id="ARBA00023235"/>
    </source>
</evidence>
<dbReference type="SUPFAM" id="SSF50621">
    <property type="entry name" value="Alanine racemase C-terminal domain-like"/>
    <property type="match status" value="1"/>
</dbReference>